<dbReference type="Proteomes" id="UP001152024">
    <property type="component" value="Unassembled WGS sequence"/>
</dbReference>
<accession>A0ABQ8RN05</accession>
<protein>
    <submittedName>
        <fullName evidence="1">Uncharacterized protein</fullName>
    </submittedName>
</protein>
<organism evidence="1 2">
    <name type="scientific">Fusarium equiseti</name>
    <name type="common">Fusarium scirpi</name>
    <dbReference type="NCBI Taxonomy" id="61235"/>
    <lineage>
        <taxon>Eukaryota</taxon>
        <taxon>Fungi</taxon>
        <taxon>Dikarya</taxon>
        <taxon>Ascomycota</taxon>
        <taxon>Pezizomycotina</taxon>
        <taxon>Sordariomycetes</taxon>
        <taxon>Hypocreomycetidae</taxon>
        <taxon>Hypocreales</taxon>
        <taxon>Nectriaceae</taxon>
        <taxon>Fusarium</taxon>
        <taxon>Fusarium incarnatum-equiseti species complex</taxon>
    </lineage>
</organism>
<proteinExistence type="predicted"/>
<sequence length="137" mass="14987">MAMNLVKQKALLPTHQAPQAKYSPMLAIPTSKYHAGNGYLTLVLSTPTNVVPWLVVVTACRGFLELLSYEDIHSVHLASKTAANAPLHTTIWKRKVIQGFPWAVDYIKTGLAATASLQTGKQHEPLVAKPQLMSSQK</sequence>
<gene>
    <name evidence="1" type="ORF">NW768_002182</name>
</gene>
<evidence type="ECO:0000313" key="1">
    <source>
        <dbReference type="EMBL" id="KAJ4138359.1"/>
    </source>
</evidence>
<dbReference type="EMBL" id="JAOQBH010000003">
    <property type="protein sequence ID" value="KAJ4138359.1"/>
    <property type="molecule type" value="Genomic_DNA"/>
</dbReference>
<name>A0ABQ8RN05_FUSEQ</name>
<reference evidence="1" key="1">
    <citation type="submission" date="2022-09" db="EMBL/GenBank/DDBJ databases">
        <title>Fusarium specimens isolated from Avocado Roots.</title>
        <authorList>
            <person name="Stajich J."/>
            <person name="Roper C."/>
            <person name="Heimlech-Rivalta G."/>
        </authorList>
    </citation>
    <scope>NUCLEOTIDE SEQUENCE</scope>
    <source>
        <strain evidence="1">CF00095</strain>
    </source>
</reference>
<evidence type="ECO:0000313" key="2">
    <source>
        <dbReference type="Proteomes" id="UP001152024"/>
    </source>
</evidence>
<comment type="caution">
    <text evidence="1">The sequence shown here is derived from an EMBL/GenBank/DDBJ whole genome shotgun (WGS) entry which is preliminary data.</text>
</comment>
<keyword evidence="2" id="KW-1185">Reference proteome</keyword>